<keyword evidence="6" id="KW-0732">Signal</keyword>
<dbReference type="InterPro" id="IPR000436">
    <property type="entry name" value="Sushi_SCR_CCP_dom"/>
</dbReference>
<proteinExistence type="predicted"/>
<accession>A0A9D4HLD3</accession>
<dbReference type="SMART" id="SM00032">
    <property type="entry name" value="CCP"/>
    <property type="match status" value="7"/>
</dbReference>
<dbReference type="CDD" id="cd00033">
    <property type="entry name" value="CCP"/>
    <property type="match status" value="7"/>
</dbReference>
<evidence type="ECO:0000256" key="4">
    <source>
        <dbReference type="ARBA" id="ARBA00023180"/>
    </source>
</evidence>
<evidence type="ECO:0000256" key="5">
    <source>
        <dbReference type="PROSITE-ProRule" id="PRU00302"/>
    </source>
</evidence>
<feature type="signal peptide" evidence="6">
    <location>
        <begin position="1"/>
        <end position="20"/>
    </location>
</feature>
<comment type="caution">
    <text evidence="5">Lacks conserved residue(s) required for the propagation of feature annotation.</text>
</comment>
<dbReference type="EMBL" id="JAIWYP010000012">
    <property type="protein sequence ID" value="KAH3724677.1"/>
    <property type="molecule type" value="Genomic_DNA"/>
</dbReference>
<feature type="disulfide bond" evidence="5">
    <location>
        <begin position="490"/>
        <end position="517"/>
    </location>
</feature>
<gene>
    <name evidence="8" type="ORF">DPMN_050500</name>
</gene>
<feature type="domain" description="Sushi" evidence="7">
    <location>
        <begin position="285"/>
        <end position="343"/>
    </location>
</feature>
<feature type="disulfide bond" evidence="5">
    <location>
        <begin position="431"/>
        <end position="458"/>
    </location>
</feature>
<dbReference type="PANTHER" id="PTHR19325">
    <property type="entry name" value="COMPLEMENT COMPONENT-RELATED SUSHI DOMAIN-CONTAINING"/>
    <property type="match status" value="1"/>
</dbReference>
<dbReference type="InterPro" id="IPR035976">
    <property type="entry name" value="Sushi/SCR/CCP_sf"/>
</dbReference>
<evidence type="ECO:0000256" key="1">
    <source>
        <dbReference type="ARBA" id="ARBA00022659"/>
    </source>
</evidence>
<dbReference type="PROSITE" id="PS50923">
    <property type="entry name" value="SUSHI"/>
    <property type="match status" value="7"/>
</dbReference>
<name>A0A9D4HLD3_DREPO</name>
<evidence type="ECO:0000256" key="2">
    <source>
        <dbReference type="ARBA" id="ARBA00022737"/>
    </source>
</evidence>
<dbReference type="Pfam" id="PF06119">
    <property type="entry name" value="NIDO"/>
    <property type="match status" value="1"/>
</dbReference>
<dbReference type="InterPro" id="IPR003886">
    <property type="entry name" value="NIDO_dom"/>
</dbReference>
<feature type="disulfide bond" evidence="5">
    <location>
        <begin position="373"/>
        <end position="400"/>
    </location>
</feature>
<keyword evidence="4" id="KW-0325">Glycoprotein</keyword>
<dbReference type="Pfam" id="PF00084">
    <property type="entry name" value="Sushi"/>
    <property type="match status" value="5"/>
</dbReference>
<comment type="caution">
    <text evidence="8">The sequence shown here is derived from an EMBL/GenBank/DDBJ whole genome shotgun (WGS) entry which is preliminary data.</text>
</comment>
<evidence type="ECO:0000313" key="9">
    <source>
        <dbReference type="Proteomes" id="UP000828390"/>
    </source>
</evidence>
<feature type="chain" id="PRO_5038460465" description="Sushi domain-containing protein" evidence="6">
    <location>
        <begin position="21"/>
        <end position="979"/>
    </location>
</feature>
<evidence type="ECO:0000259" key="7">
    <source>
        <dbReference type="PROSITE" id="PS50923"/>
    </source>
</evidence>
<reference evidence="8" key="1">
    <citation type="journal article" date="2019" name="bioRxiv">
        <title>The Genome of the Zebra Mussel, Dreissena polymorpha: A Resource for Invasive Species Research.</title>
        <authorList>
            <person name="McCartney M.A."/>
            <person name="Auch B."/>
            <person name="Kono T."/>
            <person name="Mallez S."/>
            <person name="Zhang Y."/>
            <person name="Obille A."/>
            <person name="Becker A."/>
            <person name="Abrahante J.E."/>
            <person name="Garbe J."/>
            <person name="Badalamenti J.P."/>
            <person name="Herman A."/>
            <person name="Mangelson H."/>
            <person name="Liachko I."/>
            <person name="Sullivan S."/>
            <person name="Sone E.D."/>
            <person name="Koren S."/>
            <person name="Silverstein K.A.T."/>
            <person name="Beckman K.B."/>
            <person name="Gohl D.M."/>
        </authorList>
    </citation>
    <scope>NUCLEOTIDE SEQUENCE</scope>
    <source>
        <strain evidence="8">Duluth1</strain>
        <tissue evidence="8">Whole animal</tissue>
    </source>
</reference>
<sequence length="979" mass="108948">MSAFLVAIYIGVFCSASSNAENNGCLDLDNHTNWQAIGPHIQEIKYVRSSNRFRASVQCEPGYQGFVLFQQKYSNRFPMDCINGSWTFASPCMEVVCPDISNNDTWKTNGENIQRIEYLPSSLSTVTAHCLNGYEAISHNSSNDHFSVKCEQGVWVAEVAEGACQKKDCGNPLPDPNRRDDISNGTVYLSTVFFSCNDGYELVGANTSLCTDLSKWRPEVPRCKIKDCGPPLDWAHGTCIATNTTYQSIGLCSCNTGYTFTGRNNSIECLANGSWRVPDGNCTIKNCGPPPYWAYGTCITTKTTYQSTGRCSCNTGYTFTGRNTSIECLANGSWRVPDGNCTIKNCGNPLADPHRHDDTSNGTVFLSTVTFLCNDGYELVGANTSGCTELSKWRPEVPNCKIKDCGHPPDLAYGTCIATNTTFQSIGLCSCITGYTLTGQNSIECLANGSWRGPDGICTIKNCENPIADPNRHDDTSNGTVYLSTVTFSCHDGYELVGANTSICTALSTWRPEVPNCKIKDCGPPPDLAHGTCIATSTTFRSIGRCSCTTGYHFTGRNSSTKCLSNGSWRGLDGSCAIKEPVIISFETNGTRFNGDNNILDTFQIPNRFPYFGTYYTLFRPSMNGFIALDFQPLYNQYGGETPSEWTAAIQKHIVIAPLWTDIDSRNISNGGLWIHVLTDRDKADVLKIQDRVRQYTNQTEFNVSVALVATWKHVTVHSPYEPGYELVNHQNLSMQVILVTDGMFTYIMFNYDREQFSIRPLPEVSVASGYTHLDYSASVLSTRNNFTNLIKESNVNPAFPGRWLYNVTAITVSMLNETRCLQFVMANNYTLKSWITEQLVYALPCPCQEVLMLEDYMFTRKDEILPGIGTKFTHTTCYESWFFSVYGIKQRCCYMFSKLESQYPGAVAAEFENSTIASLLHEGYYQCCSPEGSQKYCHLYQQINPPDDCSRYTISDEIQMADKKDCPKIEDLSVDVEK</sequence>
<dbReference type="SUPFAM" id="SSF57535">
    <property type="entry name" value="Complement control module/SCR domain"/>
    <property type="match status" value="7"/>
</dbReference>
<keyword evidence="3 5" id="KW-1015">Disulfide bond</keyword>
<keyword evidence="2" id="KW-0677">Repeat</keyword>
<feature type="domain" description="Sushi" evidence="7">
    <location>
        <begin position="344"/>
        <end position="402"/>
    </location>
</feature>
<feature type="domain" description="Sushi" evidence="7">
    <location>
        <begin position="403"/>
        <end position="460"/>
    </location>
</feature>
<feature type="domain" description="Sushi" evidence="7">
    <location>
        <begin position="167"/>
        <end position="225"/>
    </location>
</feature>
<feature type="disulfide bond" evidence="5">
    <location>
        <begin position="196"/>
        <end position="223"/>
    </location>
</feature>
<feature type="domain" description="Sushi" evidence="7">
    <location>
        <begin position="226"/>
        <end position="284"/>
    </location>
</feature>
<evidence type="ECO:0000313" key="8">
    <source>
        <dbReference type="EMBL" id="KAH3724677.1"/>
    </source>
</evidence>
<feature type="domain" description="Sushi" evidence="7">
    <location>
        <begin position="461"/>
        <end position="519"/>
    </location>
</feature>
<evidence type="ECO:0000256" key="3">
    <source>
        <dbReference type="ARBA" id="ARBA00023157"/>
    </source>
</evidence>
<dbReference type="AlphaFoldDB" id="A0A9D4HLD3"/>
<organism evidence="8 9">
    <name type="scientific">Dreissena polymorpha</name>
    <name type="common">Zebra mussel</name>
    <name type="synonym">Mytilus polymorpha</name>
    <dbReference type="NCBI Taxonomy" id="45954"/>
    <lineage>
        <taxon>Eukaryota</taxon>
        <taxon>Metazoa</taxon>
        <taxon>Spiralia</taxon>
        <taxon>Lophotrochozoa</taxon>
        <taxon>Mollusca</taxon>
        <taxon>Bivalvia</taxon>
        <taxon>Autobranchia</taxon>
        <taxon>Heteroconchia</taxon>
        <taxon>Euheterodonta</taxon>
        <taxon>Imparidentia</taxon>
        <taxon>Neoheterodontei</taxon>
        <taxon>Myida</taxon>
        <taxon>Dreissenoidea</taxon>
        <taxon>Dreissenidae</taxon>
        <taxon>Dreissena</taxon>
    </lineage>
</organism>
<dbReference type="Proteomes" id="UP000828390">
    <property type="component" value="Unassembled WGS sequence"/>
</dbReference>
<protein>
    <recommendedName>
        <fullName evidence="7">Sushi domain-containing protein</fullName>
    </recommendedName>
</protein>
<dbReference type="PANTHER" id="PTHR19325:SF575">
    <property type="entry name" value="LOCOMOTION-RELATED PROTEIN HIKARU GENKI"/>
    <property type="match status" value="1"/>
</dbReference>
<dbReference type="GO" id="GO:0007160">
    <property type="term" value="P:cell-matrix adhesion"/>
    <property type="evidence" value="ECO:0007669"/>
    <property type="project" value="InterPro"/>
</dbReference>
<dbReference type="InterPro" id="IPR050350">
    <property type="entry name" value="Compl-Cell_Adhes-Reg"/>
</dbReference>
<keyword evidence="9" id="KW-1185">Reference proteome</keyword>
<dbReference type="SMART" id="SM00539">
    <property type="entry name" value="NIDO"/>
    <property type="match status" value="1"/>
</dbReference>
<dbReference type="Gene3D" id="2.10.70.10">
    <property type="entry name" value="Complement Module, domain 1"/>
    <property type="match status" value="7"/>
</dbReference>
<reference evidence="8" key="2">
    <citation type="submission" date="2020-11" db="EMBL/GenBank/DDBJ databases">
        <authorList>
            <person name="McCartney M.A."/>
            <person name="Auch B."/>
            <person name="Kono T."/>
            <person name="Mallez S."/>
            <person name="Becker A."/>
            <person name="Gohl D.M."/>
            <person name="Silverstein K.A.T."/>
            <person name="Koren S."/>
            <person name="Bechman K.B."/>
            <person name="Herman A."/>
            <person name="Abrahante J.E."/>
            <person name="Garbe J."/>
        </authorList>
    </citation>
    <scope>NUCLEOTIDE SEQUENCE</scope>
    <source>
        <strain evidence="8">Duluth1</strain>
        <tissue evidence="8">Whole animal</tissue>
    </source>
</reference>
<feature type="domain" description="Sushi" evidence="7">
    <location>
        <begin position="520"/>
        <end position="578"/>
    </location>
</feature>
<evidence type="ECO:0000256" key="6">
    <source>
        <dbReference type="SAM" id="SignalP"/>
    </source>
</evidence>
<keyword evidence="1 5" id="KW-0768">Sushi</keyword>